<proteinExistence type="predicted"/>
<sequence length="210" mass="23257">MMPDLPPRQDPALECPTTRTTASRGQCADTACKKDIGRRRTMSKLGPGQSGYQLAEQVRGLCDSFNKLAVLHMASQDRNQNLCDRLDTLQNLLQGILDNLTYQLYCNQGTYDQFVTPRHLSNMSNLPRLQCYPAMKDSPASAVGDNTTDSTGFGNSSHFIGPQLEASRDFHMREDQLNGTQPQANIGDIYYGHKQQEEAAQCSPPSQALN</sequence>
<evidence type="ECO:0000256" key="1">
    <source>
        <dbReference type="SAM" id="MobiDB-lite"/>
    </source>
</evidence>
<organism evidence="2 3">
    <name type="scientific">Fusarium albosuccineum</name>
    <dbReference type="NCBI Taxonomy" id="1237068"/>
    <lineage>
        <taxon>Eukaryota</taxon>
        <taxon>Fungi</taxon>
        <taxon>Dikarya</taxon>
        <taxon>Ascomycota</taxon>
        <taxon>Pezizomycotina</taxon>
        <taxon>Sordariomycetes</taxon>
        <taxon>Hypocreomycetidae</taxon>
        <taxon>Hypocreales</taxon>
        <taxon>Nectriaceae</taxon>
        <taxon>Fusarium</taxon>
        <taxon>Fusarium decemcellulare species complex</taxon>
    </lineage>
</organism>
<protein>
    <submittedName>
        <fullName evidence="2">Uncharacterized protein</fullName>
    </submittedName>
</protein>
<gene>
    <name evidence="2" type="ORF">FALBO_12962</name>
</gene>
<evidence type="ECO:0000313" key="3">
    <source>
        <dbReference type="Proteomes" id="UP000554235"/>
    </source>
</evidence>
<feature type="region of interest" description="Disordered" evidence="1">
    <location>
        <begin position="1"/>
        <end position="20"/>
    </location>
</feature>
<dbReference type="EMBL" id="JAADYS010001982">
    <property type="protein sequence ID" value="KAF4460264.1"/>
    <property type="molecule type" value="Genomic_DNA"/>
</dbReference>
<name>A0A8H4L2X7_9HYPO</name>
<accession>A0A8H4L2X7</accession>
<comment type="caution">
    <text evidence="2">The sequence shown here is derived from an EMBL/GenBank/DDBJ whole genome shotgun (WGS) entry which is preliminary data.</text>
</comment>
<dbReference type="Proteomes" id="UP000554235">
    <property type="component" value="Unassembled WGS sequence"/>
</dbReference>
<keyword evidence="3" id="KW-1185">Reference proteome</keyword>
<dbReference type="AlphaFoldDB" id="A0A8H4L2X7"/>
<evidence type="ECO:0000313" key="2">
    <source>
        <dbReference type="EMBL" id="KAF4460264.1"/>
    </source>
</evidence>
<reference evidence="2 3" key="1">
    <citation type="submission" date="2020-01" db="EMBL/GenBank/DDBJ databases">
        <title>Identification and distribution of gene clusters putatively required for synthesis of sphingolipid metabolism inhibitors in phylogenetically diverse species of the filamentous fungus Fusarium.</title>
        <authorList>
            <person name="Kim H.-S."/>
            <person name="Busman M."/>
            <person name="Brown D.W."/>
            <person name="Divon H."/>
            <person name="Uhlig S."/>
            <person name="Proctor R.H."/>
        </authorList>
    </citation>
    <scope>NUCLEOTIDE SEQUENCE [LARGE SCALE GENOMIC DNA]</scope>
    <source>
        <strain evidence="2 3">NRRL 20459</strain>
    </source>
</reference>